<proteinExistence type="predicted"/>
<evidence type="ECO:0000256" key="2">
    <source>
        <dbReference type="SAM" id="Phobius"/>
    </source>
</evidence>
<dbReference type="Gene3D" id="3.30.530.20">
    <property type="match status" value="1"/>
</dbReference>
<dbReference type="Pfam" id="PF03364">
    <property type="entry name" value="Polyketide_cyc"/>
    <property type="match status" value="1"/>
</dbReference>
<sequence length="332" mass="35918">MTQLATREAAQARQEDVRRRGRRLGWMSLGLGVAQLAAPDAVRRISGVDDSSTSRAVVPLVGARELVHAAGLLTSRRKGMWAWTRVVGDAMDLASLGVAIANRGGHRRRRLVGVTGAIVGITVVDLLTAMQATRVQRMSSAPAVRGSREGGPMELTATTTIRKPPPTVYAFWRDLDNLPTFMAHLEKIRATGDRTSHWSASAPFGKNVEWDAEIIDEAPGEKIAWRSTGNADVPNAGTVRFAPAPDGVSTEVHVVMSYDIPGGAVGKVVARYFGEEPHQQLDDDLRRLKQVLETGQVVRSEGAPWGKRARKEFPQRPAQPLSDSELAKGADA</sequence>
<feature type="transmembrane region" description="Helical" evidence="2">
    <location>
        <begin position="111"/>
        <end position="130"/>
    </location>
</feature>
<dbReference type="Proteomes" id="UP000317685">
    <property type="component" value="Unassembled WGS sequence"/>
</dbReference>
<dbReference type="SUPFAM" id="SSF55961">
    <property type="entry name" value="Bet v1-like"/>
    <property type="match status" value="1"/>
</dbReference>
<keyword evidence="2" id="KW-0472">Membrane</keyword>
<protein>
    <submittedName>
        <fullName evidence="4">Putative membrane protein</fullName>
    </submittedName>
</protein>
<dbReference type="EMBL" id="VIWZ01000001">
    <property type="protein sequence ID" value="TWG17115.1"/>
    <property type="molecule type" value="Genomic_DNA"/>
</dbReference>
<dbReference type="InterPro" id="IPR005031">
    <property type="entry name" value="COQ10_START"/>
</dbReference>
<keyword evidence="5" id="KW-1185">Reference proteome</keyword>
<dbReference type="PANTHER" id="PTHR33824">
    <property type="entry name" value="POLYKETIDE CYCLASE/DEHYDRASE AND LIPID TRANSPORT SUPERFAMILY PROTEIN"/>
    <property type="match status" value="1"/>
</dbReference>
<dbReference type="InterPro" id="IPR047137">
    <property type="entry name" value="ORF3"/>
</dbReference>
<organism evidence="4 5">
    <name type="scientific">Micromonospora taraxaci</name>
    <dbReference type="NCBI Taxonomy" id="1316803"/>
    <lineage>
        <taxon>Bacteria</taxon>
        <taxon>Bacillati</taxon>
        <taxon>Actinomycetota</taxon>
        <taxon>Actinomycetes</taxon>
        <taxon>Micromonosporales</taxon>
        <taxon>Micromonosporaceae</taxon>
        <taxon>Micromonospora</taxon>
    </lineage>
</organism>
<accession>A0A561VZR9</accession>
<evidence type="ECO:0000259" key="3">
    <source>
        <dbReference type="Pfam" id="PF03364"/>
    </source>
</evidence>
<reference evidence="4 5" key="1">
    <citation type="submission" date="2019-06" db="EMBL/GenBank/DDBJ databases">
        <title>Sequencing the genomes of 1000 actinobacteria strains.</title>
        <authorList>
            <person name="Klenk H.-P."/>
        </authorList>
    </citation>
    <scope>NUCLEOTIDE SEQUENCE [LARGE SCALE GENOMIC DNA]</scope>
    <source>
        <strain evidence="4 5">DSM 45885</strain>
    </source>
</reference>
<dbReference type="InterPro" id="IPR023393">
    <property type="entry name" value="START-like_dom_sf"/>
</dbReference>
<gene>
    <name evidence="4" type="ORF">FHU34_112456</name>
</gene>
<comment type="caution">
    <text evidence="4">The sequence shown here is derived from an EMBL/GenBank/DDBJ whole genome shotgun (WGS) entry which is preliminary data.</text>
</comment>
<evidence type="ECO:0000256" key="1">
    <source>
        <dbReference type="SAM" id="MobiDB-lite"/>
    </source>
</evidence>
<keyword evidence="2" id="KW-1133">Transmembrane helix</keyword>
<evidence type="ECO:0000313" key="4">
    <source>
        <dbReference type="EMBL" id="TWG17115.1"/>
    </source>
</evidence>
<feature type="region of interest" description="Disordered" evidence="1">
    <location>
        <begin position="300"/>
        <end position="332"/>
    </location>
</feature>
<evidence type="ECO:0000313" key="5">
    <source>
        <dbReference type="Proteomes" id="UP000317685"/>
    </source>
</evidence>
<dbReference type="AlphaFoldDB" id="A0A561VZR9"/>
<feature type="domain" description="Coenzyme Q-binding protein COQ10 START" evidence="3">
    <location>
        <begin position="163"/>
        <end position="285"/>
    </location>
</feature>
<name>A0A561VZR9_9ACTN</name>
<dbReference type="CDD" id="cd07817">
    <property type="entry name" value="SRPBCC_8"/>
    <property type="match status" value="1"/>
</dbReference>
<keyword evidence="2" id="KW-0812">Transmembrane</keyword>
<dbReference type="PANTHER" id="PTHR33824:SF7">
    <property type="entry name" value="POLYKETIDE CYCLASE_DEHYDRASE AND LIPID TRANSPORT SUPERFAMILY PROTEIN"/>
    <property type="match status" value="1"/>
</dbReference>